<dbReference type="GO" id="GO:0005737">
    <property type="term" value="C:cytoplasm"/>
    <property type="evidence" value="ECO:0007669"/>
    <property type="project" value="TreeGrafter"/>
</dbReference>
<accession>A0AAJ0H0R1</accession>
<dbReference type="GO" id="GO:0047938">
    <property type="term" value="F:glucose-6-phosphate 1-epimerase activity"/>
    <property type="evidence" value="ECO:0007669"/>
    <property type="project" value="UniProtKB-UniRule"/>
</dbReference>
<feature type="binding site" evidence="7">
    <location>
        <position position="109"/>
    </location>
    <ligand>
        <name>substrate</name>
    </ligand>
</feature>
<dbReference type="GO" id="GO:0005975">
    <property type="term" value="P:carbohydrate metabolic process"/>
    <property type="evidence" value="ECO:0007669"/>
    <property type="project" value="InterPro"/>
</dbReference>
<evidence type="ECO:0000313" key="9">
    <source>
        <dbReference type="EMBL" id="KAK3309684.1"/>
    </source>
</evidence>
<dbReference type="InterPro" id="IPR025532">
    <property type="entry name" value="G6P_1-epimerase"/>
</dbReference>
<dbReference type="Proteomes" id="UP001273166">
    <property type="component" value="Unassembled WGS sequence"/>
</dbReference>
<feature type="region of interest" description="Disordered" evidence="8">
    <location>
        <begin position="1"/>
        <end position="28"/>
    </location>
</feature>
<sequence>MVERPNKPKPPTLSATPGLPPQPTVTFSDDNSRVVAELPTGERVEVLLYGATVISWKDARGDEKLWLSEAAKLDGTKAVRGGIPVVFPVFGTAPDHPQTKDLPQHGFARTSRWEFLGKSTSESMDGRAAGENTVKLDFGLSSAAQGLDPVATKHWPFKFNLIYSITLGQKSLTTSIVATNDDSAPFDCQVLMHTYLRDINSVEVQGLANAPYIDKVDNLTSKTQSDPTVTITGETDRVYTPQGDPTSDPVTVVEGGKPRYAVVRDNLSNVVVWNPWTDKAQGIADFAPKDGFRNMICIEPGAVGGWQSVEAGDAFEGAQTITLLD</sequence>
<organism evidence="9 10">
    <name type="scientific">Chaetomium strumarium</name>
    <dbReference type="NCBI Taxonomy" id="1170767"/>
    <lineage>
        <taxon>Eukaryota</taxon>
        <taxon>Fungi</taxon>
        <taxon>Dikarya</taxon>
        <taxon>Ascomycota</taxon>
        <taxon>Pezizomycotina</taxon>
        <taxon>Sordariomycetes</taxon>
        <taxon>Sordariomycetidae</taxon>
        <taxon>Sordariales</taxon>
        <taxon>Chaetomiaceae</taxon>
        <taxon>Chaetomium</taxon>
    </lineage>
</organism>
<dbReference type="PIRSF" id="PIRSF016020">
    <property type="entry name" value="PHexose_mutarotase"/>
    <property type="match status" value="1"/>
</dbReference>
<evidence type="ECO:0000256" key="6">
    <source>
        <dbReference type="PIRSR" id="PIRSR016020-1"/>
    </source>
</evidence>
<dbReference type="RefSeq" id="XP_062725464.1">
    <property type="nucleotide sequence ID" value="XM_062870136.1"/>
</dbReference>
<dbReference type="Gene3D" id="2.70.98.10">
    <property type="match status" value="1"/>
</dbReference>
<dbReference type="InterPro" id="IPR014718">
    <property type="entry name" value="GH-type_carb-bd"/>
</dbReference>
<feature type="binding site" evidence="7">
    <location>
        <position position="104"/>
    </location>
    <ligand>
        <name>substrate</name>
    </ligand>
</feature>
<reference evidence="9" key="1">
    <citation type="journal article" date="2023" name="Mol. Phylogenet. Evol.">
        <title>Genome-scale phylogeny and comparative genomics of the fungal order Sordariales.</title>
        <authorList>
            <person name="Hensen N."/>
            <person name="Bonometti L."/>
            <person name="Westerberg I."/>
            <person name="Brannstrom I.O."/>
            <person name="Guillou S."/>
            <person name="Cros-Aarteil S."/>
            <person name="Calhoun S."/>
            <person name="Haridas S."/>
            <person name="Kuo A."/>
            <person name="Mondo S."/>
            <person name="Pangilinan J."/>
            <person name="Riley R."/>
            <person name="LaButti K."/>
            <person name="Andreopoulos B."/>
            <person name="Lipzen A."/>
            <person name="Chen C."/>
            <person name="Yan M."/>
            <person name="Daum C."/>
            <person name="Ng V."/>
            <person name="Clum A."/>
            <person name="Steindorff A."/>
            <person name="Ohm R.A."/>
            <person name="Martin F."/>
            <person name="Silar P."/>
            <person name="Natvig D.O."/>
            <person name="Lalanne C."/>
            <person name="Gautier V."/>
            <person name="Ament-Velasquez S.L."/>
            <person name="Kruys A."/>
            <person name="Hutchinson M.I."/>
            <person name="Powell A.J."/>
            <person name="Barry K."/>
            <person name="Miller A.N."/>
            <person name="Grigoriev I.V."/>
            <person name="Debuchy R."/>
            <person name="Gladieux P."/>
            <person name="Hiltunen Thoren M."/>
            <person name="Johannesson H."/>
        </authorList>
    </citation>
    <scope>NUCLEOTIDE SEQUENCE</scope>
    <source>
        <strain evidence="9">CBS 333.67</strain>
    </source>
</reference>
<comment type="similarity">
    <text evidence="2 5">Belongs to the glucose-6-phosphate 1-epimerase family.</text>
</comment>
<dbReference type="PANTHER" id="PTHR11122">
    <property type="entry name" value="APOSPORY-ASSOCIATED PROTEIN C-RELATED"/>
    <property type="match status" value="1"/>
</dbReference>
<evidence type="ECO:0000256" key="3">
    <source>
        <dbReference type="ARBA" id="ARBA00012083"/>
    </source>
</evidence>
<evidence type="ECO:0000256" key="1">
    <source>
        <dbReference type="ARBA" id="ARBA00001096"/>
    </source>
</evidence>
<evidence type="ECO:0000256" key="2">
    <source>
        <dbReference type="ARBA" id="ARBA00005866"/>
    </source>
</evidence>
<evidence type="ECO:0000256" key="5">
    <source>
        <dbReference type="PIRNR" id="PIRNR016020"/>
    </source>
</evidence>
<feature type="active site" evidence="6">
    <location>
        <position position="299"/>
    </location>
</feature>
<evidence type="ECO:0000256" key="8">
    <source>
        <dbReference type="SAM" id="MobiDB-lite"/>
    </source>
</evidence>
<protein>
    <recommendedName>
        <fullName evidence="3 5">Glucose-6-phosphate 1-epimerase</fullName>
        <ecNumber evidence="3 5">5.1.3.15</ecNumber>
    </recommendedName>
</protein>
<feature type="active site" evidence="6">
    <location>
        <position position="193"/>
    </location>
</feature>
<gene>
    <name evidence="9" type="ORF">B0T15DRAFT_545649</name>
</gene>
<evidence type="ECO:0000313" key="10">
    <source>
        <dbReference type="Proteomes" id="UP001273166"/>
    </source>
</evidence>
<feature type="binding site" evidence="7">
    <location>
        <position position="80"/>
    </location>
    <ligand>
        <name>substrate</name>
    </ligand>
</feature>
<reference evidence="9" key="2">
    <citation type="submission" date="2023-06" db="EMBL/GenBank/DDBJ databases">
        <authorList>
            <consortium name="Lawrence Berkeley National Laboratory"/>
            <person name="Mondo S.J."/>
            <person name="Hensen N."/>
            <person name="Bonometti L."/>
            <person name="Westerberg I."/>
            <person name="Brannstrom I.O."/>
            <person name="Guillou S."/>
            <person name="Cros-Aarteil S."/>
            <person name="Calhoun S."/>
            <person name="Haridas S."/>
            <person name="Kuo A."/>
            <person name="Pangilinan J."/>
            <person name="Riley R."/>
            <person name="Labutti K."/>
            <person name="Andreopoulos B."/>
            <person name="Lipzen A."/>
            <person name="Chen C."/>
            <person name="Yanf M."/>
            <person name="Daum C."/>
            <person name="Ng V."/>
            <person name="Clum A."/>
            <person name="Steindorff A."/>
            <person name="Ohm R."/>
            <person name="Martin F."/>
            <person name="Silar P."/>
            <person name="Natvig D."/>
            <person name="Lalanne C."/>
            <person name="Gautier V."/>
            <person name="Ament-Velasquez S.L."/>
            <person name="Kruys A."/>
            <person name="Hutchinson M.I."/>
            <person name="Powell A.J."/>
            <person name="Barry K."/>
            <person name="Miller A.N."/>
            <person name="Grigoriev I.V."/>
            <person name="Debuchy R."/>
            <person name="Gladieux P."/>
            <person name="Thoren M.H."/>
            <person name="Johannesson H."/>
        </authorList>
    </citation>
    <scope>NUCLEOTIDE SEQUENCE</scope>
    <source>
        <strain evidence="9">CBS 333.67</strain>
    </source>
</reference>
<keyword evidence="10" id="KW-1185">Reference proteome</keyword>
<dbReference type="EC" id="5.1.3.15" evidence="3 5"/>
<evidence type="ECO:0000256" key="7">
    <source>
        <dbReference type="PIRSR" id="PIRSR016020-2"/>
    </source>
</evidence>
<proteinExistence type="inferred from homology"/>
<dbReference type="InterPro" id="IPR008183">
    <property type="entry name" value="Aldose_1/G6P_1-epimerase"/>
</dbReference>
<dbReference type="PANTHER" id="PTHR11122:SF13">
    <property type="entry name" value="GLUCOSE-6-PHOSPHATE 1-EPIMERASE"/>
    <property type="match status" value="1"/>
</dbReference>
<name>A0AAJ0H0R1_9PEZI</name>
<dbReference type="CDD" id="cd09020">
    <property type="entry name" value="D-hex-6-P-epi_like"/>
    <property type="match status" value="1"/>
</dbReference>
<dbReference type="EMBL" id="JAUDZG010000001">
    <property type="protein sequence ID" value="KAK3309684.1"/>
    <property type="molecule type" value="Genomic_DNA"/>
</dbReference>
<comment type="function">
    <text evidence="5">Catalyzes the interconversion between the alpha and beta anomers from at least three hexose 6-phosphate sugars (Glc6P, Gal6P, and Man6P).</text>
</comment>
<evidence type="ECO:0000256" key="4">
    <source>
        <dbReference type="ARBA" id="ARBA00023235"/>
    </source>
</evidence>
<dbReference type="GO" id="GO:0030246">
    <property type="term" value="F:carbohydrate binding"/>
    <property type="evidence" value="ECO:0007669"/>
    <property type="project" value="UniProtKB-UniRule"/>
</dbReference>
<keyword evidence="4 5" id="KW-0413">Isomerase</keyword>
<dbReference type="Pfam" id="PF01263">
    <property type="entry name" value="Aldose_epim"/>
    <property type="match status" value="1"/>
</dbReference>
<dbReference type="SUPFAM" id="SSF74650">
    <property type="entry name" value="Galactose mutarotase-like"/>
    <property type="match status" value="1"/>
</dbReference>
<comment type="catalytic activity">
    <reaction evidence="1">
        <text>alpha-D-glucose 6-phosphate = beta-D-glucose 6-phosphate</text>
        <dbReference type="Rhea" id="RHEA:16249"/>
        <dbReference type="ChEBI" id="CHEBI:58225"/>
        <dbReference type="ChEBI" id="CHEBI:58247"/>
        <dbReference type="EC" id="5.1.3.15"/>
    </reaction>
</comment>
<comment type="caution">
    <text evidence="9">The sequence shown here is derived from an EMBL/GenBank/DDBJ whole genome shotgun (WGS) entry which is preliminary data.</text>
</comment>
<dbReference type="AlphaFoldDB" id="A0AAJ0H0R1"/>
<dbReference type="GeneID" id="87888965"/>
<dbReference type="InterPro" id="IPR011013">
    <property type="entry name" value="Gal_mutarotase_sf_dom"/>
</dbReference>